<keyword evidence="3" id="KW-0677">Repeat</keyword>
<evidence type="ECO:0000313" key="11">
    <source>
        <dbReference type="Proteomes" id="UP000000561"/>
    </source>
</evidence>
<dbReference type="STRING" id="237631.A0A0D1E465"/>
<dbReference type="KEGG" id="uma:UMAG_01667"/>
<dbReference type="eggNOG" id="KOG1721">
    <property type="taxonomic scope" value="Eukaryota"/>
</dbReference>
<feature type="compositionally biased region" description="Polar residues" evidence="8">
    <location>
        <begin position="309"/>
        <end position="319"/>
    </location>
</feature>
<evidence type="ECO:0000256" key="4">
    <source>
        <dbReference type="ARBA" id="ARBA00022771"/>
    </source>
</evidence>
<dbReference type="AlphaFoldDB" id="A0A0D1E465"/>
<dbReference type="GO" id="GO:0005634">
    <property type="term" value="C:nucleus"/>
    <property type="evidence" value="ECO:0007669"/>
    <property type="project" value="UniProtKB-SubCell"/>
</dbReference>
<dbReference type="PANTHER" id="PTHR16515:SF49">
    <property type="entry name" value="GASTRULA ZINC FINGER PROTEIN XLCGF49.1-LIKE-RELATED"/>
    <property type="match status" value="1"/>
</dbReference>
<sequence>MSASTFPPFGATIFASSSSTDSNSSDRIGAVQKFLLASDWSSLSSLSPPTNPVSAVAEESFSWPSSGVDVALFPSSVETVKPTMLHATAISNVVSSAPVSGLYETPAVSSGNAACAVAAAVAPTPSPLTPAHRQSFDTCYTDSVGSPDSERDFLTSPSMFDDNDFEFDSDTLANHFPLFTDQAYEDPVEPQSEDLIDAFASNVKLEATEHDSQLTETDFAASQSTVMPSQSQVKLEEDFYGVSSTLADAFKTEADAHTIKLEPKSETEHDVWSADELKPYFGDEDSKAVLLSSLANAFGHDLVQPIKESLSQQEVQKPSQVGPIRSTRVDRDRRSSPTKAAATSSAASPAPIIDPITKAKRWQCTECGKWFDRAYNLKTHRYTHEDPETRARPFLCPDTECEKQFARKHDMQRHFENVHRGGVRRAKSGSVKRSRADDLG</sequence>
<feature type="domain" description="C2H2-type" evidence="9">
    <location>
        <begin position="362"/>
        <end position="389"/>
    </location>
</feature>
<dbReference type="PROSITE" id="PS50157">
    <property type="entry name" value="ZINC_FINGER_C2H2_2"/>
    <property type="match status" value="2"/>
</dbReference>
<feature type="compositionally biased region" description="Low complexity" evidence="8">
    <location>
        <begin position="337"/>
        <end position="351"/>
    </location>
</feature>
<evidence type="ECO:0000256" key="6">
    <source>
        <dbReference type="ARBA" id="ARBA00023242"/>
    </source>
</evidence>
<dbReference type="InterPro" id="IPR050331">
    <property type="entry name" value="Zinc_finger"/>
</dbReference>
<dbReference type="VEuPathDB" id="FungiDB:UMAG_01667"/>
<dbReference type="PROSITE" id="PS00028">
    <property type="entry name" value="ZINC_FINGER_C2H2_1"/>
    <property type="match status" value="2"/>
</dbReference>
<evidence type="ECO:0000313" key="10">
    <source>
        <dbReference type="EMBL" id="KIS70496.1"/>
    </source>
</evidence>
<dbReference type="InterPro" id="IPR013087">
    <property type="entry name" value="Znf_C2H2_type"/>
</dbReference>
<dbReference type="Pfam" id="PF13894">
    <property type="entry name" value="zf-C2H2_4"/>
    <property type="match status" value="1"/>
</dbReference>
<evidence type="ECO:0000256" key="3">
    <source>
        <dbReference type="ARBA" id="ARBA00022737"/>
    </source>
</evidence>
<evidence type="ECO:0000256" key="8">
    <source>
        <dbReference type="SAM" id="MobiDB-lite"/>
    </source>
</evidence>
<dbReference type="Proteomes" id="UP000000561">
    <property type="component" value="Chromosome 3"/>
</dbReference>
<organism evidence="10 11">
    <name type="scientific">Mycosarcoma maydis</name>
    <name type="common">Corn smut fungus</name>
    <name type="synonym">Ustilago maydis</name>
    <dbReference type="NCBI Taxonomy" id="5270"/>
    <lineage>
        <taxon>Eukaryota</taxon>
        <taxon>Fungi</taxon>
        <taxon>Dikarya</taxon>
        <taxon>Basidiomycota</taxon>
        <taxon>Ustilaginomycotina</taxon>
        <taxon>Ustilaginomycetes</taxon>
        <taxon>Ustilaginales</taxon>
        <taxon>Ustilaginaceae</taxon>
        <taxon>Mycosarcoma</taxon>
    </lineage>
</organism>
<keyword evidence="6" id="KW-0539">Nucleus</keyword>
<dbReference type="OMA" id="ARKHDMQ"/>
<keyword evidence="11" id="KW-1185">Reference proteome</keyword>
<dbReference type="OrthoDB" id="8117402at2759"/>
<evidence type="ECO:0000259" key="9">
    <source>
        <dbReference type="PROSITE" id="PS50157"/>
    </source>
</evidence>
<evidence type="ECO:0000256" key="5">
    <source>
        <dbReference type="ARBA" id="ARBA00022833"/>
    </source>
</evidence>
<dbReference type="InParanoid" id="A0A0D1E465"/>
<keyword evidence="2" id="KW-0479">Metal-binding</keyword>
<dbReference type="Gene3D" id="3.30.160.60">
    <property type="entry name" value="Classic Zinc Finger"/>
    <property type="match status" value="2"/>
</dbReference>
<evidence type="ECO:0000256" key="7">
    <source>
        <dbReference type="PROSITE-ProRule" id="PRU00042"/>
    </source>
</evidence>
<proteinExistence type="predicted"/>
<keyword evidence="5" id="KW-0862">Zinc</keyword>
<gene>
    <name evidence="10" type="ORF">UMAG_01667</name>
</gene>
<dbReference type="PANTHER" id="PTHR16515">
    <property type="entry name" value="PR DOMAIN ZINC FINGER PROTEIN"/>
    <property type="match status" value="1"/>
</dbReference>
<dbReference type="EMBL" id="CM003142">
    <property type="protein sequence ID" value="KIS70496.1"/>
    <property type="molecule type" value="Genomic_DNA"/>
</dbReference>
<evidence type="ECO:0000256" key="2">
    <source>
        <dbReference type="ARBA" id="ARBA00022723"/>
    </source>
</evidence>
<evidence type="ECO:0000256" key="1">
    <source>
        <dbReference type="ARBA" id="ARBA00004123"/>
    </source>
</evidence>
<dbReference type="SUPFAM" id="SSF57667">
    <property type="entry name" value="beta-beta-alpha zinc fingers"/>
    <property type="match status" value="1"/>
</dbReference>
<dbReference type="GO" id="GO:0008270">
    <property type="term" value="F:zinc ion binding"/>
    <property type="evidence" value="ECO:0007669"/>
    <property type="project" value="UniProtKB-KW"/>
</dbReference>
<name>A0A0D1E465_MYCMD</name>
<feature type="region of interest" description="Disordered" evidence="8">
    <location>
        <begin position="416"/>
        <end position="440"/>
    </location>
</feature>
<protein>
    <recommendedName>
        <fullName evidence="9">C2H2-type domain-containing protein</fullName>
    </recommendedName>
</protein>
<dbReference type="RefSeq" id="XP_011387650.1">
    <property type="nucleotide sequence ID" value="XM_011389348.1"/>
</dbReference>
<keyword evidence="4 7" id="KW-0863">Zinc-finger</keyword>
<feature type="compositionally biased region" description="Basic residues" evidence="8">
    <location>
        <begin position="421"/>
        <end position="433"/>
    </location>
</feature>
<dbReference type="InterPro" id="IPR036236">
    <property type="entry name" value="Znf_C2H2_sf"/>
</dbReference>
<dbReference type="GeneID" id="23562596"/>
<dbReference type="SMART" id="SM00355">
    <property type="entry name" value="ZnF_C2H2"/>
    <property type="match status" value="2"/>
</dbReference>
<feature type="domain" description="C2H2-type" evidence="9">
    <location>
        <begin position="394"/>
        <end position="424"/>
    </location>
</feature>
<reference evidence="10 11" key="1">
    <citation type="journal article" date="2006" name="Nature">
        <title>Insights from the genome of the biotrophic fungal plant pathogen Ustilago maydis.</title>
        <authorList>
            <person name="Kamper J."/>
            <person name="Kahmann R."/>
            <person name="Bolker M."/>
            <person name="Ma L.J."/>
            <person name="Brefort T."/>
            <person name="Saville B.J."/>
            <person name="Banuett F."/>
            <person name="Kronstad J.W."/>
            <person name="Gold S.E."/>
            <person name="Muller O."/>
            <person name="Perlin M.H."/>
            <person name="Wosten H.A."/>
            <person name="de Vries R."/>
            <person name="Ruiz-Herrera J."/>
            <person name="Reynaga-Pena C.G."/>
            <person name="Snetselaar K."/>
            <person name="McCann M."/>
            <person name="Perez-Martin J."/>
            <person name="Feldbrugge M."/>
            <person name="Basse C.W."/>
            <person name="Steinberg G."/>
            <person name="Ibeas J.I."/>
            <person name="Holloman W."/>
            <person name="Guzman P."/>
            <person name="Farman M."/>
            <person name="Stajich J.E."/>
            <person name="Sentandreu R."/>
            <person name="Gonzalez-Prieto J.M."/>
            <person name="Kennell J.C."/>
            <person name="Molina L."/>
            <person name="Schirawski J."/>
            <person name="Mendoza-Mendoza A."/>
            <person name="Greilinger D."/>
            <person name="Munch K."/>
            <person name="Rossel N."/>
            <person name="Scherer M."/>
            <person name="Vranes M."/>
            <person name="Ladendorf O."/>
            <person name="Vincon V."/>
            <person name="Fuchs U."/>
            <person name="Sandrock B."/>
            <person name="Meng S."/>
            <person name="Ho E.C."/>
            <person name="Cahill M.J."/>
            <person name="Boyce K.J."/>
            <person name="Klose J."/>
            <person name="Klosterman S.J."/>
            <person name="Deelstra H.J."/>
            <person name="Ortiz-Castellanos L."/>
            <person name="Li W."/>
            <person name="Sanchez-Alonso P."/>
            <person name="Schreier P.H."/>
            <person name="Hauser-Hahn I."/>
            <person name="Vaupel M."/>
            <person name="Koopmann E."/>
            <person name="Friedrich G."/>
            <person name="Voss H."/>
            <person name="Schluter T."/>
            <person name="Margolis J."/>
            <person name="Platt D."/>
            <person name="Swimmer C."/>
            <person name="Gnirke A."/>
            <person name="Chen F."/>
            <person name="Vysotskaia V."/>
            <person name="Mannhaupt G."/>
            <person name="Guldener U."/>
            <person name="Munsterkotter M."/>
            <person name="Haase D."/>
            <person name="Oesterheld M."/>
            <person name="Mewes H.W."/>
            <person name="Mauceli E.W."/>
            <person name="DeCaprio D."/>
            <person name="Wade C.M."/>
            <person name="Butler J."/>
            <person name="Young S."/>
            <person name="Jaffe D.B."/>
            <person name="Calvo S."/>
            <person name="Nusbaum C."/>
            <person name="Galagan J."/>
            <person name="Birren B.W."/>
        </authorList>
    </citation>
    <scope>NUCLEOTIDE SEQUENCE [LARGE SCALE GENOMIC DNA]</scope>
    <source>
        <strain evidence="11">DSM 14603 / FGSC 9021 / UM521</strain>
    </source>
</reference>
<accession>A0A0D1E465</accession>
<comment type="subcellular location">
    <subcellularLocation>
        <location evidence="1">Nucleus</location>
    </subcellularLocation>
</comment>
<dbReference type="FunFam" id="3.30.160.60:FF:000446">
    <property type="entry name" value="Zinc finger protein"/>
    <property type="match status" value="1"/>
</dbReference>
<feature type="region of interest" description="Disordered" evidence="8">
    <location>
        <begin position="309"/>
        <end position="351"/>
    </location>
</feature>